<feature type="transmembrane region" description="Helical" evidence="11">
    <location>
        <begin position="33"/>
        <end position="53"/>
    </location>
</feature>
<gene>
    <name evidence="12" type="ORF">DM484_06205</name>
</gene>
<dbReference type="GO" id="GO:0019344">
    <property type="term" value="P:cysteine biosynthetic process"/>
    <property type="evidence" value="ECO:0007669"/>
    <property type="project" value="UniProtKB-KW"/>
</dbReference>
<dbReference type="InterPro" id="IPR059112">
    <property type="entry name" value="CysZ/EI24"/>
</dbReference>
<dbReference type="Pfam" id="PF07264">
    <property type="entry name" value="EI24"/>
    <property type="match status" value="1"/>
</dbReference>
<evidence type="ECO:0000256" key="4">
    <source>
        <dbReference type="ARBA" id="ARBA00022519"/>
    </source>
</evidence>
<reference evidence="12 13" key="1">
    <citation type="journal article" date="2018" name="Aquat. Microb. Ecol.">
        <title>Gammaproteobacterial methanotrophs dominate.</title>
        <authorList>
            <person name="Rissanen A.J."/>
            <person name="Saarenheimo J."/>
            <person name="Tiirola M."/>
            <person name="Peura S."/>
            <person name="Aalto S.L."/>
            <person name="Karvinen A."/>
            <person name="Nykanen H."/>
        </authorList>
    </citation>
    <scope>NUCLEOTIDE SEQUENCE [LARGE SCALE GENOMIC DNA]</scope>
    <source>
        <strain evidence="12">AMbin10</strain>
    </source>
</reference>
<evidence type="ECO:0000256" key="11">
    <source>
        <dbReference type="SAM" id="Phobius"/>
    </source>
</evidence>
<evidence type="ECO:0000256" key="1">
    <source>
        <dbReference type="ARBA" id="ARBA00004141"/>
    </source>
</evidence>
<evidence type="ECO:0000256" key="6">
    <source>
        <dbReference type="ARBA" id="ARBA00022692"/>
    </source>
</evidence>
<name>A0A2W4RLU6_9GAMM</name>
<keyword evidence="9 11" id="KW-0472">Membrane</keyword>
<dbReference type="InterPro" id="IPR050480">
    <property type="entry name" value="CysZ-like"/>
</dbReference>
<protein>
    <submittedName>
        <fullName evidence="12">Sulfate transporter CysZ</fullName>
    </submittedName>
</protein>
<feature type="transmembrane region" description="Helical" evidence="11">
    <location>
        <begin position="141"/>
        <end position="160"/>
    </location>
</feature>
<accession>A0A2W4RLU6</accession>
<dbReference type="GO" id="GO:0009675">
    <property type="term" value="F:high-affinity sulfate:proton symporter activity"/>
    <property type="evidence" value="ECO:0007669"/>
    <property type="project" value="TreeGrafter"/>
</dbReference>
<dbReference type="Proteomes" id="UP000249396">
    <property type="component" value="Unassembled WGS sequence"/>
</dbReference>
<evidence type="ECO:0000256" key="2">
    <source>
        <dbReference type="ARBA" id="ARBA00022448"/>
    </source>
</evidence>
<keyword evidence="10" id="KW-0198">Cysteine biosynthesis</keyword>
<evidence type="ECO:0000256" key="10">
    <source>
        <dbReference type="ARBA" id="ARBA00023192"/>
    </source>
</evidence>
<sequence>MNTPVQLITGPFTGAACLLRGLDRLRQPDLRHFVWIPLLINLGLYGIGVWSGMHYFSAALDWLMPTWLEWLRWLLWPLFAIVLAGVAFFSFTVVANLIASPFYGPLAEKVQRQLGLSVAGEEGEGGIAAIVADIASGFRRLAYFALRALPLLLISFIPGLNLVAPFLWLLFGAWSLSFEYMAYPLEAQGIRFQQQRELAWSNRMETFGFGIAILLGLGLPVINILIPPAAVVGATLYLAERGRLKGGPVSDNTPSKL</sequence>
<evidence type="ECO:0000256" key="3">
    <source>
        <dbReference type="ARBA" id="ARBA00022475"/>
    </source>
</evidence>
<feature type="transmembrane region" description="Helical" evidence="11">
    <location>
        <begin position="73"/>
        <end position="99"/>
    </location>
</feature>
<evidence type="ECO:0000256" key="8">
    <source>
        <dbReference type="ARBA" id="ARBA00023032"/>
    </source>
</evidence>
<evidence type="ECO:0000313" key="12">
    <source>
        <dbReference type="EMBL" id="PZN82559.1"/>
    </source>
</evidence>
<keyword evidence="6 11" id="KW-0812">Transmembrane</keyword>
<keyword evidence="7 11" id="KW-1133">Transmembrane helix</keyword>
<dbReference type="EMBL" id="QJPH01000213">
    <property type="protein sequence ID" value="PZN82559.1"/>
    <property type="molecule type" value="Genomic_DNA"/>
</dbReference>
<comment type="subcellular location">
    <subcellularLocation>
        <location evidence="1">Membrane</location>
        <topology evidence="1">Multi-pass membrane protein</topology>
    </subcellularLocation>
</comment>
<proteinExistence type="predicted"/>
<evidence type="ECO:0000256" key="5">
    <source>
        <dbReference type="ARBA" id="ARBA00022605"/>
    </source>
</evidence>
<organism evidence="12 13">
    <name type="scientific">Candidatus Methylumidiphilus alinenensis</name>
    <dbReference type="NCBI Taxonomy" id="2202197"/>
    <lineage>
        <taxon>Bacteria</taxon>
        <taxon>Pseudomonadati</taxon>
        <taxon>Pseudomonadota</taxon>
        <taxon>Gammaproteobacteria</taxon>
        <taxon>Methylococcales</taxon>
        <taxon>Candidatus Methylumidiphilus</taxon>
    </lineage>
</organism>
<keyword evidence="4" id="KW-0997">Cell inner membrane</keyword>
<keyword evidence="8" id="KW-0764">Sulfate transport</keyword>
<feature type="transmembrane region" description="Helical" evidence="11">
    <location>
        <begin position="206"/>
        <end position="226"/>
    </location>
</feature>
<comment type="caution">
    <text evidence="12">The sequence shown here is derived from an EMBL/GenBank/DDBJ whole genome shotgun (WGS) entry which is preliminary data.</text>
</comment>
<dbReference type="GO" id="GO:0000103">
    <property type="term" value="P:sulfate assimilation"/>
    <property type="evidence" value="ECO:0007669"/>
    <property type="project" value="TreeGrafter"/>
</dbReference>
<keyword evidence="3" id="KW-1003">Cell membrane</keyword>
<keyword evidence="5" id="KW-0028">Amino-acid biosynthesis</keyword>
<dbReference type="PANTHER" id="PTHR37468">
    <property type="entry name" value="SULFATE TRANSPORTER CYSZ"/>
    <property type="match status" value="1"/>
</dbReference>
<keyword evidence="2" id="KW-0813">Transport</keyword>
<dbReference type="NCBIfam" id="NF003433">
    <property type="entry name" value="PRK04949.1"/>
    <property type="match status" value="1"/>
</dbReference>
<dbReference type="GO" id="GO:0005886">
    <property type="term" value="C:plasma membrane"/>
    <property type="evidence" value="ECO:0007669"/>
    <property type="project" value="TreeGrafter"/>
</dbReference>
<evidence type="ECO:0000256" key="9">
    <source>
        <dbReference type="ARBA" id="ARBA00023136"/>
    </source>
</evidence>
<evidence type="ECO:0000256" key="7">
    <source>
        <dbReference type="ARBA" id="ARBA00022989"/>
    </source>
</evidence>
<dbReference type="PANTHER" id="PTHR37468:SF1">
    <property type="entry name" value="SULFATE TRANSPORTER CYSZ"/>
    <property type="match status" value="1"/>
</dbReference>
<dbReference type="AlphaFoldDB" id="A0A2W4RLU6"/>
<evidence type="ECO:0000313" key="13">
    <source>
        <dbReference type="Proteomes" id="UP000249396"/>
    </source>
</evidence>